<evidence type="ECO:0000256" key="4">
    <source>
        <dbReference type="ARBA" id="ARBA00022803"/>
    </source>
</evidence>
<dbReference type="PhylomeDB" id="A0A1B0FMA4"/>
<keyword evidence="2" id="KW-0963">Cytoplasm</keyword>
<dbReference type="AlphaFoldDB" id="A0A1B0FMA4"/>
<dbReference type="STRING" id="37546.A0A1B0FMA4"/>
<dbReference type="PANTHER" id="PTHR45783:SF3">
    <property type="entry name" value="KINESIN LIGHT CHAIN"/>
    <property type="match status" value="1"/>
</dbReference>
<dbReference type="GO" id="GO:0007018">
    <property type="term" value="P:microtubule-based movement"/>
    <property type="evidence" value="ECO:0007669"/>
    <property type="project" value="TreeGrafter"/>
</dbReference>
<dbReference type="PANTHER" id="PTHR45783">
    <property type="entry name" value="KINESIN LIGHT CHAIN"/>
    <property type="match status" value="1"/>
</dbReference>
<organism evidence="5 6">
    <name type="scientific">Glossina morsitans morsitans</name>
    <name type="common">Savannah tsetse fly</name>
    <dbReference type="NCBI Taxonomy" id="37546"/>
    <lineage>
        <taxon>Eukaryota</taxon>
        <taxon>Metazoa</taxon>
        <taxon>Ecdysozoa</taxon>
        <taxon>Arthropoda</taxon>
        <taxon>Hexapoda</taxon>
        <taxon>Insecta</taxon>
        <taxon>Pterygota</taxon>
        <taxon>Neoptera</taxon>
        <taxon>Endopterygota</taxon>
        <taxon>Diptera</taxon>
        <taxon>Brachycera</taxon>
        <taxon>Muscomorpha</taxon>
        <taxon>Hippoboscoidea</taxon>
        <taxon>Glossinidae</taxon>
        <taxon>Glossina</taxon>
    </lineage>
</organism>
<dbReference type="VEuPathDB" id="VectorBase:GMOY004975"/>
<accession>A0A1B0FMA4</accession>
<evidence type="ECO:0000256" key="3">
    <source>
        <dbReference type="ARBA" id="ARBA00022737"/>
    </source>
</evidence>
<dbReference type="InterPro" id="IPR002151">
    <property type="entry name" value="Kinesin_light"/>
</dbReference>
<evidence type="ECO:0000256" key="2">
    <source>
        <dbReference type="ARBA" id="ARBA00022490"/>
    </source>
</evidence>
<comment type="subcellular location">
    <subcellularLocation>
        <location evidence="1">Cytoplasm</location>
    </subcellularLocation>
</comment>
<keyword evidence="3" id="KW-0677">Repeat</keyword>
<name>A0A1B0FMA4_GLOMM</name>
<dbReference type="EMBL" id="CCAG010023466">
    <property type="status" value="NOT_ANNOTATED_CDS"/>
    <property type="molecule type" value="Genomic_DNA"/>
</dbReference>
<reference evidence="5" key="1">
    <citation type="submission" date="2020-05" db="UniProtKB">
        <authorList>
            <consortium name="EnsemblMetazoa"/>
        </authorList>
    </citation>
    <scope>IDENTIFICATION</scope>
    <source>
        <strain evidence="5">Yale</strain>
    </source>
</reference>
<dbReference type="GO" id="GO:0005871">
    <property type="term" value="C:kinesin complex"/>
    <property type="evidence" value="ECO:0007669"/>
    <property type="project" value="InterPro"/>
</dbReference>
<evidence type="ECO:0000313" key="5">
    <source>
        <dbReference type="EnsemblMetazoa" id="GMOY004975-PA"/>
    </source>
</evidence>
<dbReference type="GO" id="GO:0005737">
    <property type="term" value="C:cytoplasm"/>
    <property type="evidence" value="ECO:0007669"/>
    <property type="project" value="UniProtKB-SubCell"/>
</dbReference>
<keyword evidence="4" id="KW-0802">TPR repeat</keyword>
<dbReference type="GO" id="GO:0019894">
    <property type="term" value="F:kinesin binding"/>
    <property type="evidence" value="ECO:0007669"/>
    <property type="project" value="TreeGrafter"/>
</dbReference>
<dbReference type="SUPFAM" id="SSF48452">
    <property type="entry name" value="TPR-like"/>
    <property type="match status" value="1"/>
</dbReference>
<dbReference type="Gene3D" id="1.25.40.10">
    <property type="entry name" value="Tetratricopeptide repeat domain"/>
    <property type="match status" value="1"/>
</dbReference>
<sequence length="284" mass="33401">MGSYLRNEANRGKLALQDRRLQKRKYWLKKKAVLMQTRMKIPDYKIPDFERQKNYFDQPLVCETQRNDEKTTHNFKLRSCNGYAFSYASTLNNWALYHAKRGNFLEASHLLKRSYGIRKVFWPHHPTTATTVTNLALMYNFGRLLREAEITSLEAVDLMERTKSADYLQLALHLFGLASLYKHQRKYKDEESSYRFNLIYIRMALRCEAYPSEQLYNDILAEACQRENNCIEGSSEPNGKEVLQTLEADKIWFQIANIPHPTVGETIKKLIDLYACRDDYNLIS</sequence>
<dbReference type="EnsemblMetazoa" id="GMOY004975-RA">
    <property type="protein sequence ID" value="GMOY004975-PA"/>
    <property type="gene ID" value="GMOY004975"/>
</dbReference>
<keyword evidence="6" id="KW-1185">Reference proteome</keyword>
<protein>
    <submittedName>
        <fullName evidence="5">Uncharacterized protein</fullName>
    </submittedName>
</protein>
<dbReference type="Proteomes" id="UP000092444">
    <property type="component" value="Unassembled WGS sequence"/>
</dbReference>
<evidence type="ECO:0000313" key="6">
    <source>
        <dbReference type="Proteomes" id="UP000092444"/>
    </source>
</evidence>
<evidence type="ECO:0000256" key="1">
    <source>
        <dbReference type="ARBA" id="ARBA00004496"/>
    </source>
</evidence>
<proteinExistence type="predicted"/>
<dbReference type="InterPro" id="IPR011990">
    <property type="entry name" value="TPR-like_helical_dom_sf"/>
</dbReference>